<name>A0A8J3Y4I7_9ACTN</name>
<dbReference type="AlphaFoldDB" id="A0A8J3Y4I7"/>
<dbReference type="Proteomes" id="UP000652013">
    <property type="component" value="Unassembled WGS sequence"/>
</dbReference>
<evidence type="ECO:0000313" key="2">
    <source>
        <dbReference type="Proteomes" id="UP000652013"/>
    </source>
</evidence>
<dbReference type="SUPFAM" id="SSF50998">
    <property type="entry name" value="Quinoprotein alcohol dehydrogenase-like"/>
    <property type="match status" value="1"/>
</dbReference>
<gene>
    <name evidence="1" type="ORF">Sya03_06050</name>
</gene>
<dbReference type="InterPro" id="IPR011047">
    <property type="entry name" value="Quinoprotein_ADH-like_sf"/>
</dbReference>
<comment type="caution">
    <text evidence="1">The sequence shown here is derived from an EMBL/GenBank/DDBJ whole genome shotgun (WGS) entry which is preliminary data.</text>
</comment>
<dbReference type="InterPro" id="IPR015943">
    <property type="entry name" value="WD40/YVTN_repeat-like_dom_sf"/>
</dbReference>
<reference evidence="1" key="1">
    <citation type="submission" date="2021-01" db="EMBL/GenBank/DDBJ databases">
        <title>Whole genome shotgun sequence of Spirilliplanes yamanashiensis NBRC 15828.</title>
        <authorList>
            <person name="Komaki H."/>
            <person name="Tamura T."/>
        </authorList>
    </citation>
    <scope>NUCLEOTIDE SEQUENCE</scope>
    <source>
        <strain evidence="1">NBRC 15828</strain>
    </source>
</reference>
<dbReference type="EMBL" id="BOOY01000003">
    <property type="protein sequence ID" value="GIJ01253.1"/>
    <property type="molecule type" value="Genomic_DNA"/>
</dbReference>
<dbReference type="RefSeq" id="WP_203936583.1">
    <property type="nucleotide sequence ID" value="NZ_BAAAGJ010000005.1"/>
</dbReference>
<accession>A0A8J3Y4I7</accession>
<evidence type="ECO:0000313" key="1">
    <source>
        <dbReference type="EMBL" id="GIJ01253.1"/>
    </source>
</evidence>
<dbReference type="Gene3D" id="2.130.10.10">
    <property type="entry name" value="YVTN repeat-like/Quinoprotein amine dehydrogenase"/>
    <property type="match status" value="1"/>
</dbReference>
<sequence length="422" mass="43510">MTGTVIDLGVPGETHTAPPRARVRWRGAAVPAVLAALLLGLAAPAPPAAAARVVQLTLPDDGWYEVGAGVIVTTAGGRLVGRSVADGAPRWTADRVSQEGLPWLTPDRAVLLDTSDDAAGAAVTVAHDVLTGARLWRHDGRPAAYGTGSVLLRHRLGGDRGDELTGVDARTGAIRLRVPAAPGDAATVADDGTLLAVVAAGGDVTLRSLADGTVTRRGRAEVQAAPGPVAGLRVEAVAGVLVVVDEAGDATTVTGYPVGTLRPAWRARFGAGDSAVRCADVVCVPGPGGLAVLDPRTGARLWHDRRWQWPYPTTTGPLVVEDADESSRQAGARTLVDPHTGRVLAELTPDTVLVRGHPDARVVRDPARPVRSAVRRSGAAAPFAVLDAAVLTDCHADGPHLVCPTVNGTLTVWRLPRAGLRA</sequence>
<organism evidence="1 2">
    <name type="scientific">Spirilliplanes yamanashiensis</name>
    <dbReference type="NCBI Taxonomy" id="42233"/>
    <lineage>
        <taxon>Bacteria</taxon>
        <taxon>Bacillati</taxon>
        <taxon>Actinomycetota</taxon>
        <taxon>Actinomycetes</taxon>
        <taxon>Micromonosporales</taxon>
        <taxon>Micromonosporaceae</taxon>
        <taxon>Spirilliplanes</taxon>
    </lineage>
</organism>
<proteinExistence type="predicted"/>
<protein>
    <submittedName>
        <fullName evidence="1">Uncharacterized protein</fullName>
    </submittedName>
</protein>
<keyword evidence="2" id="KW-1185">Reference proteome</keyword>